<dbReference type="eggNOG" id="COG4122">
    <property type="taxonomic scope" value="Bacteria"/>
</dbReference>
<keyword evidence="1" id="KW-0489">Methyltransferase</keyword>
<dbReference type="AlphaFoldDB" id="K9EGE8"/>
<keyword evidence="3" id="KW-0949">S-adenosyl-L-methionine</keyword>
<dbReference type="PROSITE" id="PS51682">
    <property type="entry name" value="SAM_OMT_I"/>
    <property type="match status" value="1"/>
</dbReference>
<sequence length="209" mass="21893">MADFVQAWAYAEEAVAEPEEIARARDLASEFGIKTISPASGNFLRLFIGAAGVRSAVEIGTGTGVSGLYLIGDGDLTLTTIDLDAEAQHYARDFFKAAGARAGKVRLINGASADILPRLATGSYDFVLLDGNPLEAEGDAAESLRLLRPGGTLVVAHALLGGKVADPARREDDVVSTRNLIKRLAQTEGIETSLLPVGDGLFIARVGGR</sequence>
<comment type="caution">
    <text evidence="4">The sequence shown here is derived from an EMBL/GenBank/DDBJ whole genome shotgun (WGS) entry which is preliminary data.</text>
</comment>
<dbReference type="GO" id="GO:0032259">
    <property type="term" value="P:methylation"/>
    <property type="evidence" value="ECO:0007669"/>
    <property type="project" value="UniProtKB-KW"/>
</dbReference>
<keyword evidence="5" id="KW-1185">Reference proteome</keyword>
<dbReference type="PATRIC" id="fig|883066.3.peg.1445"/>
<proteinExistence type="predicted"/>
<evidence type="ECO:0000256" key="1">
    <source>
        <dbReference type="ARBA" id="ARBA00022603"/>
    </source>
</evidence>
<organism evidence="4 5">
    <name type="scientific">Actinobaculum massiliense ACS-171-V-Col2</name>
    <dbReference type="NCBI Taxonomy" id="883066"/>
    <lineage>
        <taxon>Bacteria</taxon>
        <taxon>Bacillati</taxon>
        <taxon>Actinomycetota</taxon>
        <taxon>Actinomycetes</taxon>
        <taxon>Actinomycetales</taxon>
        <taxon>Actinomycetaceae</taxon>
        <taxon>Actinobaculum</taxon>
    </lineage>
</organism>
<accession>K9EGE8</accession>
<protein>
    <recommendedName>
        <fullName evidence="6">O-methyltransferase</fullName>
    </recommendedName>
</protein>
<dbReference type="SUPFAM" id="SSF53335">
    <property type="entry name" value="S-adenosyl-L-methionine-dependent methyltransferases"/>
    <property type="match status" value="1"/>
</dbReference>
<dbReference type="CDD" id="cd02440">
    <property type="entry name" value="AdoMet_MTases"/>
    <property type="match status" value="1"/>
</dbReference>
<dbReference type="RefSeq" id="WP_007001586.1">
    <property type="nucleotide sequence ID" value="NZ_JH992955.1"/>
</dbReference>
<dbReference type="Proteomes" id="UP000009888">
    <property type="component" value="Unassembled WGS sequence"/>
</dbReference>
<evidence type="ECO:0008006" key="6">
    <source>
        <dbReference type="Google" id="ProtNLM"/>
    </source>
</evidence>
<dbReference type="Gene3D" id="3.40.50.150">
    <property type="entry name" value="Vaccinia Virus protein VP39"/>
    <property type="match status" value="1"/>
</dbReference>
<dbReference type="InterPro" id="IPR002935">
    <property type="entry name" value="SAM_O-MeTrfase"/>
</dbReference>
<dbReference type="HOGENOM" id="CLU_067676_2_0_11"/>
<dbReference type="PANTHER" id="PTHR10509">
    <property type="entry name" value="O-METHYLTRANSFERASE-RELATED"/>
    <property type="match status" value="1"/>
</dbReference>
<dbReference type="InterPro" id="IPR029063">
    <property type="entry name" value="SAM-dependent_MTases_sf"/>
</dbReference>
<gene>
    <name evidence="4" type="ORF">HMPREF9233_01380</name>
</gene>
<dbReference type="EMBL" id="AGWL01000007">
    <property type="protein sequence ID" value="EKU94926.1"/>
    <property type="molecule type" value="Genomic_DNA"/>
</dbReference>
<reference evidence="4 5" key="1">
    <citation type="submission" date="2012-09" db="EMBL/GenBank/DDBJ databases">
        <title>The Genome Sequence of Actinobaculum massiliae ACS-171-V-COL2.</title>
        <authorList>
            <consortium name="The Broad Institute Genome Sequencing Platform"/>
            <person name="Earl A."/>
            <person name="Ward D."/>
            <person name="Feldgarden M."/>
            <person name="Gevers D."/>
            <person name="Saerens B."/>
            <person name="Vaneechoutte M."/>
            <person name="Walker B."/>
            <person name="Young S.K."/>
            <person name="Zeng Q."/>
            <person name="Gargeya S."/>
            <person name="Fitzgerald M."/>
            <person name="Haas B."/>
            <person name="Abouelleil A."/>
            <person name="Alvarado L."/>
            <person name="Arachchi H.M."/>
            <person name="Berlin A."/>
            <person name="Chapman S.B."/>
            <person name="Goldberg J."/>
            <person name="Griggs A."/>
            <person name="Gujja S."/>
            <person name="Hansen M."/>
            <person name="Howarth C."/>
            <person name="Imamovic A."/>
            <person name="Larimer J."/>
            <person name="McCowen C."/>
            <person name="Montmayeur A."/>
            <person name="Murphy C."/>
            <person name="Neiman D."/>
            <person name="Pearson M."/>
            <person name="Priest M."/>
            <person name="Roberts A."/>
            <person name="Saif S."/>
            <person name="Shea T."/>
            <person name="Sisk P."/>
            <person name="Sykes S."/>
            <person name="Wortman J."/>
            <person name="Nusbaum C."/>
            <person name="Birren B."/>
        </authorList>
    </citation>
    <scope>NUCLEOTIDE SEQUENCE [LARGE SCALE GENOMIC DNA]</scope>
    <source>
        <strain evidence="5">ACS-171-V-Col2</strain>
    </source>
</reference>
<dbReference type="STRING" id="202789.GCA_001457435_00729"/>
<keyword evidence="2" id="KW-0808">Transferase</keyword>
<dbReference type="Pfam" id="PF01596">
    <property type="entry name" value="Methyltransf_3"/>
    <property type="match status" value="1"/>
</dbReference>
<evidence type="ECO:0000313" key="5">
    <source>
        <dbReference type="Proteomes" id="UP000009888"/>
    </source>
</evidence>
<dbReference type="GO" id="GO:0008757">
    <property type="term" value="F:S-adenosylmethionine-dependent methyltransferase activity"/>
    <property type="evidence" value="ECO:0007669"/>
    <property type="project" value="TreeGrafter"/>
</dbReference>
<name>K9EGE8_9ACTO</name>
<evidence type="ECO:0000313" key="4">
    <source>
        <dbReference type="EMBL" id="EKU94926.1"/>
    </source>
</evidence>
<evidence type="ECO:0000256" key="2">
    <source>
        <dbReference type="ARBA" id="ARBA00022679"/>
    </source>
</evidence>
<dbReference type="GO" id="GO:0008171">
    <property type="term" value="F:O-methyltransferase activity"/>
    <property type="evidence" value="ECO:0007669"/>
    <property type="project" value="InterPro"/>
</dbReference>
<evidence type="ECO:0000256" key="3">
    <source>
        <dbReference type="ARBA" id="ARBA00022691"/>
    </source>
</evidence>
<dbReference type="InterPro" id="IPR050362">
    <property type="entry name" value="Cation-dep_OMT"/>
</dbReference>
<dbReference type="PANTHER" id="PTHR10509:SF85">
    <property type="entry name" value="O-METHYLTRANSFERASE RV1220C-RELATED"/>
    <property type="match status" value="1"/>
</dbReference>